<dbReference type="PROSITE" id="PS00041">
    <property type="entry name" value="HTH_ARAC_FAMILY_1"/>
    <property type="match status" value="1"/>
</dbReference>
<feature type="domain" description="HTH araC/xylS-type" evidence="4">
    <location>
        <begin position="216"/>
        <end position="313"/>
    </location>
</feature>
<dbReference type="InterPro" id="IPR002818">
    <property type="entry name" value="DJ-1/PfpI"/>
</dbReference>
<dbReference type="PANTHER" id="PTHR43130:SF3">
    <property type="entry name" value="HTH-TYPE TRANSCRIPTIONAL REGULATOR RV1931C"/>
    <property type="match status" value="1"/>
</dbReference>
<dbReference type="InterPro" id="IPR009057">
    <property type="entry name" value="Homeodomain-like_sf"/>
</dbReference>
<dbReference type="EMBL" id="FOAS01000005">
    <property type="protein sequence ID" value="SEK82689.1"/>
    <property type="molecule type" value="Genomic_DNA"/>
</dbReference>
<evidence type="ECO:0000256" key="1">
    <source>
        <dbReference type="ARBA" id="ARBA00023015"/>
    </source>
</evidence>
<dbReference type="GO" id="GO:0003700">
    <property type="term" value="F:DNA-binding transcription factor activity"/>
    <property type="evidence" value="ECO:0007669"/>
    <property type="project" value="InterPro"/>
</dbReference>
<evidence type="ECO:0000259" key="4">
    <source>
        <dbReference type="PROSITE" id="PS01124"/>
    </source>
</evidence>
<dbReference type="Pfam" id="PF12833">
    <property type="entry name" value="HTH_18"/>
    <property type="match status" value="1"/>
</dbReference>
<protein>
    <submittedName>
        <fullName evidence="5">AraC family transcriptional regulator, transcriptional activator FtrA</fullName>
    </submittedName>
</protein>
<dbReference type="GO" id="GO:0043565">
    <property type="term" value="F:sequence-specific DNA binding"/>
    <property type="evidence" value="ECO:0007669"/>
    <property type="project" value="InterPro"/>
</dbReference>
<dbReference type="Gene3D" id="3.40.50.880">
    <property type="match status" value="1"/>
</dbReference>
<dbReference type="SUPFAM" id="SSF52317">
    <property type="entry name" value="Class I glutamine amidotransferase-like"/>
    <property type="match status" value="1"/>
</dbReference>
<dbReference type="Gene3D" id="1.10.10.60">
    <property type="entry name" value="Homeodomain-like"/>
    <property type="match status" value="1"/>
</dbReference>
<dbReference type="RefSeq" id="WP_074866539.1">
    <property type="nucleotide sequence ID" value="NZ_FOAS01000005.1"/>
</dbReference>
<dbReference type="NCBIfam" id="NF006902">
    <property type="entry name" value="PRK09393.1"/>
    <property type="match status" value="1"/>
</dbReference>
<dbReference type="Proteomes" id="UP000185766">
    <property type="component" value="Unassembled WGS sequence"/>
</dbReference>
<keyword evidence="2" id="KW-0238">DNA-binding</keyword>
<evidence type="ECO:0000313" key="6">
    <source>
        <dbReference type="Proteomes" id="UP000185766"/>
    </source>
</evidence>
<keyword evidence="1" id="KW-0805">Transcription regulation</keyword>
<sequence length="327" mass="35437">MRDPGLVVTLAYDGLCTFEFGIAVEIFGLARPEFDFPWYRHQVAAIEPGPLRAAGGLTFAVDGGLDLLAQAQTIVIPGWRDRNAAVPEDLLAALRAAHERGARIVSICSGVFVLAASGLLDGLKATTHWRYCAELQARYPQVAVDASVLYVDNGRLICSAGSAAGIDACLHLVARDCGQAVANRVGQRLVMAPQRSGGQAQFIEQPVIHSPRRDVAALLDWLQARLHEPLSVAQMADFLAVSQRTLLRRFHEATGISPKGWLLQARLQRARELLTHERDMQRVAEASGFASAESLRSAFRQHVGVSPAVYRRRFGQNGGKAGITSAL</sequence>
<organism evidence="5 6">
    <name type="scientific">Atopomonas hussainii</name>
    <dbReference type="NCBI Taxonomy" id="1429083"/>
    <lineage>
        <taxon>Bacteria</taxon>
        <taxon>Pseudomonadati</taxon>
        <taxon>Pseudomonadota</taxon>
        <taxon>Gammaproteobacteria</taxon>
        <taxon>Pseudomonadales</taxon>
        <taxon>Pseudomonadaceae</taxon>
        <taxon>Atopomonas</taxon>
    </lineage>
</organism>
<keyword evidence="3" id="KW-0804">Transcription</keyword>
<dbReference type="AlphaFoldDB" id="A0A1H7K785"/>
<evidence type="ECO:0000256" key="2">
    <source>
        <dbReference type="ARBA" id="ARBA00023125"/>
    </source>
</evidence>
<dbReference type="InterPro" id="IPR018062">
    <property type="entry name" value="HTH_AraC-typ_CS"/>
</dbReference>
<gene>
    <name evidence="5" type="ORF">SAMN05216214_105180</name>
</gene>
<dbReference type="InterPro" id="IPR029062">
    <property type="entry name" value="Class_I_gatase-like"/>
</dbReference>
<dbReference type="Pfam" id="PF01965">
    <property type="entry name" value="DJ-1_PfpI"/>
    <property type="match status" value="1"/>
</dbReference>
<proteinExistence type="predicted"/>
<dbReference type="InterPro" id="IPR018060">
    <property type="entry name" value="HTH_AraC"/>
</dbReference>
<accession>A0A1H7K785</accession>
<name>A0A1H7K785_9GAMM</name>
<evidence type="ECO:0000313" key="5">
    <source>
        <dbReference type="EMBL" id="SEK82689.1"/>
    </source>
</evidence>
<dbReference type="SMART" id="SM00342">
    <property type="entry name" value="HTH_ARAC"/>
    <property type="match status" value="1"/>
</dbReference>
<keyword evidence="6" id="KW-1185">Reference proteome</keyword>
<evidence type="ECO:0000256" key="3">
    <source>
        <dbReference type="ARBA" id="ARBA00023163"/>
    </source>
</evidence>
<dbReference type="PANTHER" id="PTHR43130">
    <property type="entry name" value="ARAC-FAMILY TRANSCRIPTIONAL REGULATOR"/>
    <property type="match status" value="1"/>
</dbReference>
<dbReference type="CDD" id="cd03137">
    <property type="entry name" value="GATase1_AraC_1"/>
    <property type="match status" value="1"/>
</dbReference>
<reference evidence="5 6" key="1">
    <citation type="submission" date="2016-10" db="EMBL/GenBank/DDBJ databases">
        <authorList>
            <person name="de Groot N.N."/>
        </authorList>
    </citation>
    <scope>NUCLEOTIDE SEQUENCE [LARGE SCALE GENOMIC DNA]</scope>
    <source>
        <strain evidence="5 6">JCM 19513</strain>
    </source>
</reference>
<dbReference type="PROSITE" id="PS01124">
    <property type="entry name" value="HTH_ARAC_FAMILY_2"/>
    <property type="match status" value="1"/>
</dbReference>
<dbReference type="GO" id="GO:0009893">
    <property type="term" value="P:positive regulation of metabolic process"/>
    <property type="evidence" value="ECO:0007669"/>
    <property type="project" value="UniProtKB-ARBA"/>
</dbReference>
<dbReference type="SUPFAM" id="SSF46689">
    <property type="entry name" value="Homeodomain-like"/>
    <property type="match status" value="2"/>
</dbReference>
<dbReference type="STRING" id="1429083.GCA_001885685_01245"/>
<dbReference type="InterPro" id="IPR052158">
    <property type="entry name" value="INH-QAR"/>
</dbReference>